<sequence length="353" mass="41143">MPLGVLYLLKQRTLLSRDIEFLVPLLMYWLFLVFNTYGGYKGSYIHELISIGCFLLMRKDEKIRVFHFFYWIILICNIVSIIVYLCNILNINIGFTTLPFYNDGIETSIYNKWFIFATMGDPRYSLIRLCGIFNEPGALGTVCALLFASSFNYSKKREKIVWILTALFSFSLAGYMLLITYLIIYLWNKNWRSIVVVLVFIVFFLATPRIDWGNDQFNTFAKRFEITTHGLMGDNRIRTTFNIEFEQFKNSSDYPFGKGANFTLIEGTASYKNYIIQFGIIGFILYFSVWIIAALRQSRGNKDCIILLIVFLISIYQRPVTISNSYGYVLIFGGMEWIISQRNAILLFTKSRI</sequence>
<accession>A0A645BPD3</accession>
<feature type="transmembrane region" description="Helical" evidence="1">
    <location>
        <begin position="191"/>
        <end position="210"/>
    </location>
</feature>
<proteinExistence type="predicted"/>
<evidence type="ECO:0008006" key="3">
    <source>
        <dbReference type="Google" id="ProtNLM"/>
    </source>
</evidence>
<feature type="transmembrane region" description="Helical" evidence="1">
    <location>
        <begin position="126"/>
        <end position="148"/>
    </location>
</feature>
<protein>
    <recommendedName>
        <fullName evidence="3">O-antigen ligase domain-containing protein</fullName>
    </recommendedName>
</protein>
<feature type="transmembrane region" description="Helical" evidence="1">
    <location>
        <begin position="304"/>
        <end position="320"/>
    </location>
</feature>
<feature type="transmembrane region" description="Helical" evidence="1">
    <location>
        <begin position="274"/>
        <end position="292"/>
    </location>
</feature>
<dbReference type="AlphaFoldDB" id="A0A645BPD3"/>
<feature type="transmembrane region" description="Helical" evidence="1">
    <location>
        <begin position="68"/>
        <end position="89"/>
    </location>
</feature>
<keyword evidence="1" id="KW-0472">Membrane</keyword>
<feature type="transmembrane region" description="Helical" evidence="1">
    <location>
        <begin position="160"/>
        <end position="184"/>
    </location>
</feature>
<name>A0A645BPD3_9ZZZZ</name>
<comment type="caution">
    <text evidence="2">The sequence shown here is derived from an EMBL/GenBank/DDBJ whole genome shotgun (WGS) entry which is preliminary data.</text>
</comment>
<gene>
    <name evidence="2" type="ORF">SDC9_114211</name>
</gene>
<keyword evidence="1" id="KW-0812">Transmembrane</keyword>
<reference evidence="2" key="1">
    <citation type="submission" date="2019-08" db="EMBL/GenBank/DDBJ databases">
        <authorList>
            <person name="Kucharzyk K."/>
            <person name="Murdoch R.W."/>
            <person name="Higgins S."/>
            <person name="Loffler F."/>
        </authorList>
    </citation>
    <scope>NUCLEOTIDE SEQUENCE</scope>
</reference>
<keyword evidence="1" id="KW-1133">Transmembrane helix</keyword>
<feature type="transmembrane region" description="Helical" evidence="1">
    <location>
        <begin position="21"/>
        <end position="40"/>
    </location>
</feature>
<evidence type="ECO:0000256" key="1">
    <source>
        <dbReference type="SAM" id="Phobius"/>
    </source>
</evidence>
<feature type="transmembrane region" description="Helical" evidence="1">
    <location>
        <begin position="326"/>
        <end position="348"/>
    </location>
</feature>
<dbReference type="EMBL" id="VSSQ01021603">
    <property type="protein sequence ID" value="MPM67289.1"/>
    <property type="molecule type" value="Genomic_DNA"/>
</dbReference>
<organism evidence="2">
    <name type="scientific">bioreactor metagenome</name>
    <dbReference type="NCBI Taxonomy" id="1076179"/>
    <lineage>
        <taxon>unclassified sequences</taxon>
        <taxon>metagenomes</taxon>
        <taxon>ecological metagenomes</taxon>
    </lineage>
</organism>
<evidence type="ECO:0000313" key="2">
    <source>
        <dbReference type="EMBL" id="MPM67289.1"/>
    </source>
</evidence>